<reference evidence="2 3" key="1">
    <citation type="journal article" date="2014" name="Genome Biol. Evol.">
        <title>Genome degeneration and adaptation in a nascent stage of symbiosis.</title>
        <authorList>
            <person name="Oakeson K.F."/>
            <person name="Gil R."/>
            <person name="Clayton A.L."/>
            <person name="Dunn D.M."/>
            <person name="von Niederhausern A.C."/>
            <person name="Hamil C."/>
            <person name="Aoyagi A."/>
            <person name="Duval B."/>
            <person name="Baca A."/>
            <person name="Silva F.J."/>
            <person name="Vallier A."/>
            <person name="Jackson D.G."/>
            <person name="Latorre A."/>
            <person name="Weiss R.B."/>
            <person name="Heddi A."/>
            <person name="Moya A."/>
            <person name="Dale C."/>
        </authorList>
    </citation>
    <scope>NUCLEOTIDE SEQUENCE [LARGE SCALE GENOMIC DNA]</scope>
    <source>
        <strain evidence="2 3">HS1</strain>
    </source>
</reference>
<accession>W0HV11</accession>
<organism evidence="2 3">
    <name type="scientific">Sodalis praecaptivus</name>
    <dbReference type="NCBI Taxonomy" id="1239307"/>
    <lineage>
        <taxon>Bacteria</taxon>
        <taxon>Pseudomonadati</taxon>
        <taxon>Pseudomonadota</taxon>
        <taxon>Gammaproteobacteria</taxon>
        <taxon>Enterobacterales</taxon>
        <taxon>Bruguierivoracaceae</taxon>
        <taxon>Sodalis</taxon>
    </lineage>
</organism>
<keyword evidence="2" id="KW-0176">Collagen</keyword>
<dbReference type="KEGG" id="sod:Sant_2579"/>
<dbReference type="RefSeq" id="WP_025422759.1">
    <property type="nucleotide sequence ID" value="NZ_CP006569.1"/>
</dbReference>
<evidence type="ECO:0000313" key="3">
    <source>
        <dbReference type="Proteomes" id="UP000019028"/>
    </source>
</evidence>
<dbReference type="EMBL" id="CP006569">
    <property type="protein sequence ID" value="AHF77609.1"/>
    <property type="molecule type" value="Genomic_DNA"/>
</dbReference>
<dbReference type="PATRIC" id="fig|1239307.3.peg.2871"/>
<gene>
    <name evidence="2" type="ORF">Sant_2579</name>
</gene>
<proteinExistence type="predicted"/>
<dbReference type="AlphaFoldDB" id="W0HV11"/>
<feature type="compositionally biased region" description="Polar residues" evidence="1">
    <location>
        <begin position="301"/>
        <end position="337"/>
    </location>
</feature>
<evidence type="ECO:0000256" key="1">
    <source>
        <dbReference type="SAM" id="MobiDB-lite"/>
    </source>
</evidence>
<sequence>MPFPTWLLKARKAGSVRDRKREGKLPTGGLPLFDKAMPSGIKGKGKYTFARACCLKRGPDTLDDSIFSDGQYQVGNGNRRRLPAVIATFGTLRRYQLPENREHSATPTPHPPRQQRGSGKRVQREASCEPKCENVATRRLEELLQVAADTAASAELAINYVDESSKRAAGGDGIVAVVQAAAAASVSAKRAAEQAYVSLEQTADAAQKNHYQKRLRKAFHQTLVKSAIANYLAGRANQAVQAVKDAAAAGKDPGDALADFIARQIHFMMVEYANYHPTPEEVVEIDALAETAKLALEQTQNTALENPTQSETRLIQTGNPAQSEGERSQTGNPTQNEGELIQTDDPILSEGERIETVNPSQREAKLTKTGELTKTEVVLSQDGMGWKDAITVGMTIAAEGAIGLAGAFAAFGEGAAEAAGETAVTASEGAVHAAIEATAAIGESLGEMEALSGLEGGAAIEGALRMSRYGDGGVVEEISAAELRHVAGMGINEAAADINAETGGNAALGKNAKDIAMRGKTTGDAAQAQHVAKVARSHVSKAKANLETAMLRSREARFAATDIAIQAANAKRVLKEYVGEARANEETAERLAQTKSLHNQAMRKLTALRRALGSVDEAEAAEVELREIVEQLNQKALTGTKEAAAVVRDEILDIAIQSGEQ</sequence>
<feature type="region of interest" description="Disordered" evidence="1">
    <location>
        <begin position="96"/>
        <end position="126"/>
    </location>
</feature>
<feature type="region of interest" description="Disordered" evidence="1">
    <location>
        <begin position="301"/>
        <end position="339"/>
    </location>
</feature>
<name>W0HV11_9GAMM</name>
<dbReference type="Proteomes" id="UP000019028">
    <property type="component" value="Chromosome"/>
</dbReference>
<evidence type="ECO:0000313" key="2">
    <source>
        <dbReference type="EMBL" id="AHF77609.1"/>
    </source>
</evidence>
<keyword evidence="3" id="KW-1185">Reference proteome</keyword>
<dbReference type="HOGENOM" id="CLU_414982_0_0_6"/>
<protein>
    <submittedName>
        <fullName evidence="2">Putative collagen/cell wall adhesion protein</fullName>
    </submittedName>
</protein>